<name>A0A2T0LNX9_9PSEU</name>
<evidence type="ECO:0000313" key="1">
    <source>
        <dbReference type="EMBL" id="PRX44943.1"/>
    </source>
</evidence>
<protein>
    <recommendedName>
        <fullName evidence="3">TetR family transcriptional regulator</fullName>
    </recommendedName>
</protein>
<sequence>MLHEPPAPPKRVDAERDREKLLAVARAALEGSEPDISMPEISRRAGVGMATLHRDFPERLGLLALVRSIRDTTAPEKVLSGATFSMVVFGITMSASLPAVRGPVLPSGRRYLAPLLVACRTTSRKVSSGGVPRPAWASGTKE</sequence>
<gene>
    <name evidence="1" type="ORF">B0I33_11041</name>
</gene>
<dbReference type="InterPro" id="IPR009057">
    <property type="entry name" value="Homeodomain-like_sf"/>
</dbReference>
<dbReference type="AlphaFoldDB" id="A0A2T0LNX9"/>
<accession>A0A2T0LNX9</accession>
<keyword evidence="2" id="KW-1185">Reference proteome</keyword>
<evidence type="ECO:0008006" key="3">
    <source>
        <dbReference type="Google" id="ProtNLM"/>
    </source>
</evidence>
<dbReference type="Gene3D" id="1.10.357.10">
    <property type="entry name" value="Tetracycline Repressor, domain 2"/>
    <property type="match status" value="1"/>
</dbReference>
<comment type="caution">
    <text evidence="1">The sequence shown here is derived from an EMBL/GenBank/DDBJ whole genome shotgun (WGS) entry which is preliminary data.</text>
</comment>
<dbReference type="EMBL" id="PVNH01000010">
    <property type="protein sequence ID" value="PRX44943.1"/>
    <property type="molecule type" value="Genomic_DNA"/>
</dbReference>
<evidence type="ECO:0000313" key="2">
    <source>
        <dbReference type="Proteomes" id="UP000238362"/>
    </source>
</evidence>
<dbReference type="Proteomes" id="UP000238362">
    <property type="component" value="Unassembled WGS sequence"/>
</dbReference>
<organism evidence="1 2">
    <name type="scientific">Prauserella shujinwangii</name>
    <dbReference type="NCBI Taxonomy" id="1453103"/>
    <lineage>
        <taxon>Bacteria</taxon>
        <taxon>Bacillati</taxon>
        <taxon>Actinomycetota</taxon>
        <taxon>Actinomycetes</taxon>
        <taxon>Pseudonocardiales</taxon>
        <taxon>Pseudonocardiaceae</taxon>
        <taxon>Prauserella</taxon>
    </lineage>
</organism>
<reference evidence="1 2" key="1">
    <citation type="submission" date="2018-03" db="EMBL/GenBank/DDBJ databases">
        <title>Genomic Encyclopedia of Type Strains, Phase III (KMG-III): the genomes of soil and plant-associated and newly described type strains.</title>
        <authorList>
            <person name="Whitman W."/>
        </authorList>
    </citation>
    <scope>NUCLEOTIDE SEQUENCE [LARGE SCALE GENOMIC DNA]</scope>
    <source>
        <strain evidence="1 2">CGMCC 4.7125</strain>
    </source>
</reference>
<proteinExistence type="predicted"/>
<dbReference type="SUPFAM" id="SSF46689">
    <property type="entry name" value="Homeodomain-like"/>
    <property type="match status" value="1"/>
</dbReference>